<dbReference type="EMBL" id="CAFBSG010000046">
    <property type="protein sequence ID" value="CAB5241340.1"/>
    <property type="molecule type" value="Genomic_DNA"/>
</dbReference>
<accession>A0A6J7XVF0</accession>
<protein>
    <submittedName>
        <fullName evidence="1">Unannotated protein</fullName>
    </submittedName>
</protein>
<gene>
    <name evidence="1" type="ORF">UFOPK3554_01375</name>
</gene>
<reference evidence="1" key="1">
    <citation type="submission" date="2020-05" db="EMBL/GenBank/DDBJ databases">
        <authorList>
            <person name="Chiriac C."/>
            <person name="Salcher M."/>
            <person name="Ghai R."/>
            <person name="Kavagutti S V."/>
        </authorList>
    </citation>
    <scope>NUCLEOTIDE SEQUENCE</scope>
</reference>
<proteinExistence type="predicted"/>
<name>A0A6J7XVF0_9ZZZZ</name>
<evidence type="ECO:0000313" key="1">
    <source>
        <dbReference type="EMBL" id="CAB5241340.1"/>
    </source>
</evidence>
<dbReference type="AlphaFoldDB" id="A0A6J7XVF0"/>
<sequence length="179" mass="19480">MRLPKKAFFVLTLLMSLALGASGAQAMGSGNPFSDAQTGLTYGVYKPTQVLTFKRIDFRLIPCTQNQEEWVYSQYGTSKKYFEIMETMAGVKCSDPGIAKKLSSIKINGVIAKVFVYCDPANQALWKKCTTASIAKNGGYLMFSTKATKYLKGTEIQVQGIGGVSYSQLLAVARGLSLI</sequence>
<organism evidence="1">
    <name type="scientific">freshwater metagenome</name>
    <dbReference type="NCBI Taxonomy" id="449393"/>
    <lineage>
        <taxon>unclassified sequences</taxon>
        <taxon>metagenomes</taxon>
        <taxon>ecological metagenomes</taxon>
    </lineage>
</organism>